<feature type="compositionally biased region" description="Basic residues" evidence="1">
    <location>
        <begin position="86"/>
        <end position="100"/>
    </location>
</feature>
<reference evidence="2" key="1">
    <citation type="submission" date="2020-02" db="EMBL/GenBank/DDBJ databases">
        <authorList>
            <person name="Meier V. D."/>
        </authorList>
    </citation>
    <scope>NUCLEOTIDE SEQUENCE</scope>
    <source>
        <strain evidence="2">AVDCRST_MAG66</strain>
    </source>
</reference>
<feature type="non-terminal residue" evidence="2">
    <location>
        <position position="1"/>
    </location>
</feature>
<feature type="compositionally biased region" description="Low complexity" evidence="1">
    <location>
        <begin position="15"/>
        <end position="33"/>
    </location>
</feature>
<feature type="region of interest" description="Disordered" evidence="1">
    <location>
        <begin position="1"/>
        <end position="100"/>
    </location>
</feature>
<organism evidence="2">
    <name type="scientific">uncultured Pseudonocardia sp</name>
    <dbReference type="NCBI Taxonomy" id="211455"/>
    <lineage>
        <taxon>Bacteria</taxon>
        <taxon>Bacillati</taxon>
        <taxon>Actinomycetota</taxon>
        <taxon>Actinomycetes</taxon>
        <taxon>Pseudonocardiales</taxon>
        <taxon>Pseudonocardiaceae</taxon>
        <taxon>Pseudonocardia</taxon>
        <taxon>environmental samples</taxon>
    </lineage>
</organism>
<protein>
    <submittedName>
        <fullName evidence="2">Beta-carotene ketolase</fullName>
    </submittedName>
</protein>
<feature type="compositionally biased region" description="Basic residues" evidence="1">
    <location>
        <begin position="34"/>
        <end position="44"/>
    </location>
</feature>
<accession>A0A6J4QKU1</accession>
<name>A0A6J4QKU1_9PSEU</name>
<proteinExistence type="predicted"/>
<evidence type="ECO:0000313" key="2">
    <source>
        <dbReference type="EMBL" id="CAA9446483.1"/>
    </source>
</evidence>
<gene>
    <name evidence="2" type="ORF">AVDCRST_MAG66-4458</name>
</gene>
<sequence>ARDRRRRWAQRPRRGLLPGAGRAAGPRPRAVRAAGRRVAHRRAGPRLPVQHPLRRAQHHQRHRHRRRPAPARGRPRVPRDGPLLGRRVRRRAHRPLPPRR</sequence>
<dbReference type="AlphaFoldDB" id="A0A6J4QKU1"/>
<feature type="non-terminal residue" evidence="2">
    <location>
        <position position="100"/>
    </location>
</feature>
<feature type="compositionally biased region" description="Basic residues" evidence="1">
    <location>
        <begin position="1"/>
        <end position="14"/>
    </location>
</feature>
<evidence type="ECO:0000256" key="1">
    <source>
        <dbReference type="SAM" id="MobiDB-lite"/>
    </source>
</evidence>
<dbReference type="EMBL" id="CADCUS010000601">
    <property type="protein sequence ID" value="CAA9446483.1"/>
    <property type="molecule type" value="Genomic_DNA"/>
</dbReference>
<feature type="compositionally biased region" description="Basic residues" evidence="1">
    <location>
        <begin position="52"/>
        <end position="76"/>
    </location>
</feature>